<dbReference type="AlphaFoldDB" id="A0A8C4RC38"/>
<feature type="region of interest" description="Disordered" evidence="2">
    <location>
        <begin position="374"/>
        <end position="412"/>
    </location>
</feature>
<reference evidence="4" key="2">
    <citation type="submission" date="2025-09" db="UniProtKB">
        <authorList>
            <consortium name="Ensembl"/>
        </authorList>
    </citation>
    <scope>IDENTIFICATION</scope>
</reference>
<feature type="transmembrane region" description="Helical" evidence="3">
    <location>
        <begin position="53"/>
        <end position="75"/>
    </location>
</feature>
<evidence type="ECO:0000313" key="5">
    <source>
        <dbReference type="Proteomes" id="UP000694388"/>
    </source>
</evidence>
<feature type="compositionally biased region" description="Basic and acidic residues" evidence="2">
    <location>
        <begin position="8"/>
        <end position="46"/>
    </location>
</feature>
<keyword evidence="3" id="KW-1133">Transmembrane helix</keyword>
<keyword evidence="3" id="KW-0812">Transmembrane</keyword>
<accession>A0A8C4RC38</accession>
<organism evidence="4 5">
    <name type="scientific">Eptatretus burgeri</name>
    <name type="common">Inshore hagfish</name>
    <dbReference type="NCBI Taxonomy" id="7764"/>
    <lineage>
        <taxon>Eukaryota</taxon>
        <taxon>Metazoa</taxon>
        <taxon>Chordata</taxon>
        <taxon>Craniata</taxon>
        <taxon>Vertebrata</taxon>
        <taxon>Cyclostomata</taxon>
        <taxon>Myxini</taxon>
        <taxon>Myxiniformes</taxon>
        <taxon>Myxinidae</taxon>
        <taxon>Eptatretinae</taxon>
        <taxon>Eptatretus</taxon>
    </lineage>
</organism>
<feature type="region of interest" description="Disordered" evidence="2">
    <location>
        <begin position="1"/>
        <end position="46"/>
    </location>
</feature>
<evidence type="ECO:0000256" key="2">
    <source>
        <dbReference type="SAM" id="MobiDB-lite"/>
    </source>
</evidence>
<keyword evidence="1" id="KW-0175">Coiled coil</keyword>
<evidence type="ECO:0000313" key="4">
    <source>
        <dbReference type="Ensembl" id="ENSEBUP00000027480.1"/>
    </source>
</evidence>
<evidence type="ECO:0000256" key="3">
    <source>
        <dbReference type="SAM" id="Phobius"/>
    </source>
</evidence>
<name>A0A8C4RC38_EPTBU</name>
<evidence type="ECO:0000256" key="1">
    <source>
        <dbReference type="SAM" id="Coils"/>
    </source>
</evidence>
<feature type="compositionally biased region" description="Basic and acidic residues" evidence="2">
    <location>
        <begin position="374"/>
        <end position="386"/>
    </location>
</feature>
<dbReference type="Ensembl" id="ENSEBUT00000028056.1">
    <property type="protein sequence ID" value="ENSEBUP00000027480.1"/>
    <property type="gene ID" value="ENSEBUG00000016842.1"/>
</dbReference>
<protein>
    <submittedName>
        <fullName evidence="4">Uncharacterized protein</fullName>
    </submittedName>
</protein>
<reference evidence="4" key="1">
    <citation type="submission" date="2025-08" db="UniProtKB">
        <authorList>
            <consortium name="Ensembl"/>
        </authorList>
    </citation>
    <scope>IDENTIFICATION</scope>
</reference>
<proteinExistence type="predicted"/>
<keyword evidence="3" id="KW-0472">Membrane</keyword>
<sequence>MPMRKRARQMDKDSIAAQDTKADHAVKEEEEKNNLEKDDEKGQERGKQVVKRVVASHWMLALLGGCISALCLGWLKHPGSFSLESEEENRMLLERLDMKVSLLEKHLSSFLITDPGTGPLLVQGSRGARCRALFARAMRRANEVQDMAMCRSSGLEVKLLTARTDLRRLEGLLSEVEELDKKAKALSDRLSKAEREAAKQAGNVLAEGLKAIVAARLAGERAETRATALQGSFLELEKELRQKRDREAEQRAEKSKALRLAAAGAEARPRVEKLRENVRELMMWVGELGIRVGVLAEAWEGLQERGIEEGVDNRERNEEQQKLEAIEIKGKEDNYMDKREKGHEVLPKSERNKKWFQGKEVRLDETVLKNDRILMHEDSSHAKGSDAEGEAEVDDRRAVAYEGEVGMGEAEA</sequence>
<keyword evidence="5" id="KW-1185">Reference proteome</keyword>
<feature type="coiled-coil region" evidence="1">
    <location>
        <begin position="169"/>
        <end position="203"/>
    </location>
</feature>
<dbReference type="Proteomes" id="UP000694388">
    <property type="component" value="Unplaced"/>
</dbReference>